<name>A0A2A2K7F4_9BILA</name>
<dbReference type="InterPro" id="IPR015943">
    <property type="entry name" value="WD40/YVTN_repeat-like_dom_sf"/>
</dbReference>
<comment type="caution">
    <text evidence="5">The sequence shown here is derived from an EMBL/GenBank/DDBJ whole genome shotgun (WGS) entry which is preliminary data.</text>
</comment>
<feature type="repeat" description="WD" evidence="3">
    <location>
        <begin position="350"/>
        <end position="390"/>
    </location>
</feature>
<evidence type="ECO:0000256" key="4">
    <source>
        <dbReference type="SAM" id="Coils"/>
    </source>
</evidence>
<dbReference type="GO" id="GO:0000421">
    <property type="term" value="C:autophagosome membrane"/>
    <property type="evidence" value="ECO:0007669"/>
    <property type="project" value="TreeGrafter"/>
</dbReference>
<dbReference type="PROSITE" id="PS50082">
    <property type="entry name" value="WD_REPEATS_2"/>
    <property type="match status" value="5"/>
</dbReference>
<dbReference type="InterPro" id="IPR019775">
    <property type="entry name" value="WD40_repeat_CS"/>
</dbReference>
<evidence type="ECO:0000313" key="5">
    <source>
        <dbReference type="EMBL" id="PAV69864.1"/>
    </source>
</evidence>
<dbReference type="PROSITE" id="PS50294">
    <property type="entry name" value="WD_REPEATS_REGION"/>
    <property type="match status" value="3"/>
</dbReference>
<organism evidence="5 6">
    <name type="scientific">Diploscapter pachys</name>
    <dbReference type="NCBI Taxonomy" id="2018661"/>
    <lineage>
        <taxon>Eukaryota</taxon>
        <taxon>Metazoa</taxon>
        <taxon>Ecdysozoa</taxon>
        <taxon>Nematoda</taxon>
        <taxon>Chromadorea</taxon>
        <taxon>Rhabditida</taxon>
        <taxon>Rhabditina</taxon>
        <taxon>Rhabditomorpha</taxon>
        <taxon>Rhabditoidea</taxon>
        <taxon>Rhabditidae</taxon>
        <taxon>Diploscapter</taxon>
    </lineage>
</organism>
<keyword evidence="4" id="KW-0175">Coiled coil</keyword>
<dbReference type="CDD" id="cd00200">
    <property type="entry name" value="WD40"/>
    <property type="match status" value="1"/>
</dbReference>
<feature type="repeat" description="WD" evidence="3">
    <location>
        <begin position="264"/>
        <end position="304"/>
    </location>
</feature>
<dbReference type="AlphaFoldDB" id="A0A2A2K7F4"/>
<sequence>MSSDECQPTTSGISGSIDYRMEILRLLEVRDQKHAFIEGIFRNYSKMIDTLSKTRISRVSNRSFDETGGGSDEIRKLRDEISEVYKKKSKNDQELIDANRRLAECERNLNAITEERDKLKLDLEKMCARIAQQELLVKQTLDDNQNMRDEMIALKTTCDALTRRKMEWEEERIALLNKIRELNEKYAEFFNREESSFSAHILLVTKVDDQEERRRIKIQEEITKAIQDTSRDERTNSLLQQQENIPIGDVLLGDVVPSQVLAKFDSNDGEVNDVLWLSGETFASAGSDRRIRIWRIDSQGRYQKLCSLSGANQAVTRLDYDKDKHVLLGSSNDNMCRLWNVDNQRLLTTLSGHTDKVSCARYHQSHNIVSGSYDRCIKLWDIHNQRCTKSYFPGSIVLDIIGRQSLGGAAFISAHFDKKIRFWDGRNSEPFKIVEMSGKVTSLALSSDGLQLLASTRDDTLSLIDIRNYHILHIYSAEQYRTSGDLARCVISPGQDYVAAGSADGHVYVWNSQTTRLEKILAKGGHESAVLCLSWCPTGVGLLSGDKIKRVCYWH</sequence>
<accession>A0A2A2K7F4</accession>
<feature type="repeat" description="WD" evidence="3">
    <location>
        <begin position="308"/>
        <end position="349"/>
    </location>
</feature>
<dbReference type="STRING" id="2018661.A0A2A2K7F4"/>
<dbReference type="OrthoDB" id="6262491at2759"/>
<keyword evidence="6" id="KW-1185">Reference proteome</keyword>
<feature type="repeat" description="WD" evidence="3">
    <location>
        <begin position="492"/>
        <end position="520"/>
    </location>
</feature>
<feature type="coiled-coil region" evidence="4">
    <location>
        <begin position="88"/>
        <end position="185"/>
    </location>
</feature>
<dbReference type="EMBL" id="LIAE01009422">
    <property type="protein sequence ID" value="PAV69864.1"/>
    <property type="molecule type" value="Genomic_DNA"/>
</dbReference>
<keyword evidence="1 3" id="KW-0853">WD repeat</keyword>
<evidence type="ECO:0000256" key="1">
    <source>
        <dbReference type="ARBA" id="ARBA00022574"/>
    </source>
</evidence>
<evidence type="ECO:0000256" key="2">
    <source>
        <dbReference type="ARBA" id="ARBA00022737"/>
    </source>
</evidence>
<dbReference type="Gene3D" id="2.130.10.10">
    <property type="entry name" value="YVTN repeat-like/Quinoprotein amine dehydrogenase"/>
    <property type="match status" value="2"/>
</dbReference>
<dbReference type="GO" id="GO:0000045">
    <property type="term" value="P:autophagosome assembly"/>
    <property type="evidence" value="ECO:0007669"/>
    <property type="project" value="InterPro"/>
</dbReference>
<dbReference type="Pfam" id="PF00400">
    <property type="entry name" value="WD40"/>
    <property type="match status" value="6"/>
</dbReference>
<dbReference type="InterPro" id="IPR020472">
    <property type="entry name" value="WD40_PAC1"/>
</dbReference>
<gene>
    <name evidence="5" type="ORF">WR25_26084</name>
</gene>
<dbReference type="InterPro" id="IPR045160">
    <property type="entry name" value="ATG16"/>
</dbReference>
<dbReference type="GO" id="GO:0034045">
    <property type="term" value="C:phagophore assembly site membrane"/>
    <property type="evidence" value="ECO:0007669"/>
    <property type="project" value="TreeGrafter"/>
</dbReference>
<dbReference type="InterPro" id="IPR036322">
    <property type="entry name" value="WD40_repeat_dom_sf"/>
</dbReference>
<dbReference type="PANTHER" id="PTHR19878:SF8">
    <property type="entry name" value="AUTOPHAGY-RELATED 16, ISOFORM F"/>
    <property type="match status" value="1"/>
</dbReference>
<proteinExistence type="predicted"/>
<evidence type="ECO:0000313" key="6">
    <source>
        <dbReference type="Proteomes" id="UP000218231"/>
    </source>
</evidence>
<evidence type="ECO:0000256" key="3">
    <source>
        <dbReference type="PROSITE-ProRule" id="PRU00221"/>
    </source>
</evidence>
<dbReference type="InterPro" id="IPR001680">
    <property type="entry name" value="WD40_rpt"/>
</dbReference>
<dbReference type="SMART" id="SM00320">
    <property type="entry name" value="WD40"/>
    <property type="match status" value="7"/>
</dbReference>
<dbReference type="PANTHER" id="PTHR19878">
    <property type="entry name" value="AUTOPHAGY PROTEIN 16-LIKE"/>
    <property type="match status" value="1"/>
</dbReference>
<dbReference type="PROSITE" id="PS00678">
    <property type="entry name" value="WD_REPEATS_1"/>
    <property type="match status" value="2"/>
</dbReference>
<feature type="repeat" description="WD" evidence="3">
    <location>
        <begin position="523"/>
        <end position="555"/>
    </location>
</feature>
<dbReference type="Proteomes" id="UP000218231">
    <property type="component" value="Unassembled WGS sequence"/>
</dbReference>
<dbReference type="PRINTS" id="PR00320">
    <property type="entry name" value="GPROTEINBRPT"/>
</dbReference>
<dbReference type="SUPFAM" id="SSF50978">
    <property type="entry name" value="WD40 repeat-like"/>
    <property type="match status" value="1"/>
</dbReference>
<dbReference type="GO" id="GO:0043495">
    <property type="term" value="F:protein-membrane adaptor activity"/>
    <property type="evidence" value="ECO:0007669"/>
    <property type="project" value="TreeGrafter"/>
</dbReference>
<dbReference type="GO" id="GO:0034274">
    <property type="term" value="C:Atg12-Atg5-Atg16 complex"/>
    <property type="evidence" value="ECO:0007669"/>
    <property type="project" value="TreeGrafter"/>
</dbReference>
<reference evidence="5 6" key="1">
    <citation type="journal article" date="2017" name="Curr. Biol.">
        <title>Genome architecture and evolution of a unichromosomal asexual nematode.</title>
        <authorList>
            <person name="Fradin H."/>
            <person name="Zegar C."/>
            <person name="Gutwein M."/>
            <person name="Lucas J."/>
            <person name="Kovtun M."/>
            <person name="Corcoran D."/>
            <person name="Baugh L.R."/>
            <person name="Kiontke K."/>
            <person name="Gunsalus K."/>
            <person name="Fitch D.H."/>
            <person name="Piano F."/>
        </authorList>
    </citation>
    <scope>NUCLEOTIDE SEQUENCE [LARGE SCALE GENOMIC DNA]</scope>
    <source>
        <strain evidence="5">PF1309</strain>
    </source>
</reference>
<keyword evidence="2" id="KW-0677">Repeat</keyword>
<protein>
    <submittedName>
        <fullName evidence="5">Uncharacterized protein</fullName>
    </submittedName>
</protein>